<dbReference type="OMA" id="VDSTFHM"/>
<accession>A0A0D8JW16</accession>
<feature type="compositionally biased region" description="Low complexity" evidence="1">
    <location>
        <begin position="257"/>
        <end position="268"/>
    </location>
</feature>
<gene>
    <name evidence="3" type="ORF">CIMG_11146</name>
</gene>
<name>A0A0D8JW16_COCIM</name>
<dbReference type="Pfam" id="PF09816">
    <property type="entry name" value="EAF"/>
    <property type="match status" value="1"/>
</dbReference>
<feature type="compositionally biased region" description="Low complexity" evidence="1">
    <location>
        <begin position="295"/>
        <end position="307"/>
    </location>
</feature>
<evidence type="ECO:0000256" key="1">
    <source>
        <dbReference type="SAM" id="MobiDB-lite"/>
    </source>
</evidence>
<feature type="compositionally biased region" description="Acidic residues" evidence="1">
    <location>
        <begin position="451"/>
        <end position="460"/>
    </location>
</feature>
<feature type="compositionally biased region" description="Polar residues" evidence="1">
    <location>
        <begin position="222"/>
        <end position="232"/>
    </location>
</feature>
<proteinExistence type="predicted"/>
<reference evidence="4" key="1">
    <citation type="journal article" date="2009" name="Genome Res.">
        <title>Comparative genomic analyses of the human fungal pathogens Coccidioides and their relatives.</title>
        <authorList>
            <person name="Sharpton T.J."/>
            <person name="Stajich J.E."/>
            <person name="Rounsley S.D."/>
            <person name="Gardner M.J."/>
            <person name="Wortman J.R."/>
            <person name="Jordar V.S."/>
            <person name="Maiti R."/>
            <person name="Kodira C.D."/>
            <person name="Neafsey D.E."/>
            <person name="Zeng Q."/>
            <person name="Hung C.-Y."/>
            <person name="McMahan C."/>
            <person name="Muszewska A."/>
            <person name="Grynberg M."/>
            <person name="Mandel M.A."/>
            <person name="Kellner E.M."/>
            <person name="Barker B.M."/>
            <person name="Galgiani J.N."/>
            <person name="Orbach M.J."/>
            <person name="Kirkland T.N."/>
            <person name="Cole G.T."/>
            <person name="Henn M.R."/>
            <person name="Birren B.W."/>
            <person name="Taylor J.W."/>
        </authorList>
    </citation>
    <scope>NUCLEOTIDE SEQUENCE [LARGE SCALE GENOMIC DNA]</scope>
    <source>
        <strain evidence="4">RS</strain>
    </source>
</reference>
<feature type="compositionally biased region" description="Acidic residues" evidence="1">
    <location>
        <begin position="163"/>
        <end position="185"/>
    </location>
</feature>
<keyword evidence="4" id="KW-1185">Reference proteome</keyword>
<feature type="domain" description="Transcription elongation factor Eaf N-terminal" evidence="2">
    <location>
        <begin position="25"/>
        <end position="139"/>
    </location>
</feature>
<sequence>MAAPFVPTAPNLAGGLIDPTKQAEYPILLGDKLAGKPSSTDTQFINIAYNYKPKGATPRQKTTITSTDTPDIYKLTIQDKAGNAERSDLTYIYHGGVDPISSVPESESSNLVLVFDPKRKAFILEPVSTKVNFNLRSAPGKTEKQVLDQYGQLEVLPKNEGISGDDGDGNKDDDDTLEVADEDNPYDYRHFLPKKEAKSERRAEVPSPETTPDPVSEKHSTCPATPSVSSVKANPRPLPKTKPQTSPLRPQIKRVTKSAVAKAGGPAKAKSKPTPRVDAGNLVNESPPPEEEPKSASPTAPTAPNSNIVVDGDLIIDWGSPPPERPKIKLNPRDFASGNTSANEGGYGSGNNEGDEDIRSPSPPRLAVSRAWQKRPPQQQDEEDEEEEEEEVSDEDDNESEQEANDDEPDDDGLEAEMEAAFVREQEEEERARNLLLQQQQQQQQHHIVSDEESEVSEEE</sequence>
<dbReference type="InterPro" id="IPR019194">
    <property type="entry name" value="Tscrpt_elong_fac_Eaf_N"/>
</dbReference>
<evidence type="ECO:0000259" key="2">
    <source>
        <dbReference type="Pfam" id="PF09816"/>
    </source>
</evidence>
<feature type="compositionally biased region" description="Basic and acidic residues" evidence="1">
    <location>
        <begin position="186"/>
        <end position="204"/>
    </location>
</feature>
<dbReference type="OrthoDB" id="125903at2759"/>
<reference evidence="4" key="2">
    <citation type="journal article" date="2010" name="Genome Res.">
        <title>Population genomic sequencing of Coccidioides fungi reveals recent hybridization and transposon control.</title>
        <authorList>
            <person name="Neafsey D.E."/>
            <person name="Barker B.M."/>
            <person name="Sharpton T.J."/>
            <person name="Stajich J.E."/>
            <person name="Park D.J."/>
            <person name="Whiston E."/>
            <person name="Hung C.-Y."/>
            <person name="McMahan C."/>
            <person name="White J."/>
            <person name="Sykes S."/>
            <person name="Heiman D."/>
            <person name="Young S."/>
            <person name="Zeng Q."/>
            <person name="Abouelleil A."/>
            <person name="Aftuck L."/>
            <person name="Bessette D."/>
            <person name="Brown A."/>
            <person name="FitzGerald M."/>
            <person name="Lui A."/>
            <person name="Macdonald J.P."/>
            <person name="Priest M."/>
            <person name="Orbach M.J."/>
            <person name="Galgiani J.N."/>
            <person name="Kirkland T.N."/>
            <person name="Cole G.T."/>
            <person name="Birren B.W."/>
            <person name="Henn M.R."/>
            <person name="Taylor J.W."/>
            <person name="Rounsley S.D."/>
        </authorList>
    </citation>
    <scope>GENOME REANNOTATION</scope>
    <source>
        <strain evidence="4">RS</strain>
    </source>
</reference>
<dbReference type="KEGG" id="cim:CIMG_11146"/>
<feature type="compositionally biased region" description="Low complexity" evidence="1">
    <location>
        <begin position="434"/>
        <end position="445"/>
    </location>
</feature>
<evidence type="ECO:0000313" key="4">
    <source>
        <dbReference type="Proteomes" id="UP000001261"/>
    </source>
</evidence>
<dbReference type="GeneID" id="24163584"/>
<dbReference type="EMBL" id="GG704916">
    <property type="protein sequence ID" value="KJF61520.1"/>
    <property type="molecule type" value="Genomic_DNA"/>
</dbReference>
<dbReference type="VEuPathDB" id="FungiDB:CIMG_11146"/>
<dbReference type="Proteomes" id="UP000001261">
    <property type="component" value="Unassembled WGS sequence"/>
</dbReference>
<organism evidence="3 4">
    <name type="scientific">Coccidioides immitis (strain RS)</name>
    <name type="common">Valley fever fungus</name>
    <dbReference type="NCBI Taxonomy" id="246410"/>
    <lineage>
        <taxon>Eukaryota</taxon>
        <taxon>Fungi</taxon>
        <taxon>Dikarya</taxon>
        <taxon>Ascomycota</taxon>
        <taxon>Pezizomycotina</taxon>
        <taxon>Eurotiomycetes</taxon>
        <taxon>Eurotiomycetidae</taxon>
        <taxon>Onygenales</taxon>
        <taxon>Onygenaceae</taxon>
        <taxon>Coccidioides</taxon>
    </lineage>
</organism>
<dbReference type="STRING" id="246410.A0A0D8JW16"/>
<dbReference type="AlphaFoldDB" id="A0A0D8JW16"/>
<feature type="compositionally biased region" description="Basic and acidic residues" evidence="1">
    <location>
        <begin position="422"/>
        <end position="433"/>
    </location>
</feature>
<feature type="region of interest" description="Disordered" evidence="1">
    <location>
        <begin position="151"/>
        <end position="460"/>
    </location>
</feature>
<dbReference type="RefSeq" id="XP_012213679.1">
    <property type="nucleotide sequence ID" value="XM_012358256.1"/>
</dbReference>
<protein>
    <recommendedName>
        <fullName evidence="2">Transcription elongation factor Eaf N-terminal domain-containing protein</fullName>
    </recommendedName>
</protein>
<feature type="compositionally biased region" description="Acidic residues" evidence="1">
    <location>
        <begin position="380"/>
        <end position="418"/>
    </location>
</feature>
<dbReference type="InParanoid" id="A0A0D8JW16"/>
<evidence type="ECO:0000313" key="3">
    <source>
        <dbReference type="EMBL" id="KJF61520.1"/>
    </source>
</evidence>